<sequence length="158" mass="18139">MDDLDIHDLTEFRSWSTAFDPPIDDPTFFLSNHLSITSALLFSDLMFPACVLVRDCVIRKEIYDPDTFERWWRETGGATEAIENVLNHVHLWDVFEPKEDAEYQALEILAPRIAQTWKTHAQGQFPGRTICTEVNDDYGPTITMWSARGTRTTGRDAS</sequence>
<dbReference type="KEGG" id="acij:JS278_00127"/>
<evidence type="ECO:0000313" key="1">
    <source>
        <dbReference type="EMBL" id="AXE37324.1"/>
    </source>
</evidence>
<dbReference type="OrthoDB" id="3575180at2"/>
<dbReference type="EMBL" id="CP025198">
    <property type="protein sequence ID" value="AXE37324.1"/>
    <property type="molecule type" value="Genomic_DNA"/>
</dbReference>
<proteinExistence type="predicted"/>
<accession>A0A344UPX6</accession>
<keyword evidence="2" id="KW-1185">Reference proteome</keyword>
<dbReference type="RefSeq" id="WP_114043491.1">
    <property type="nucleotide sequence ID" value="NZ_CP025198.1"/>
</dbReference>
<name>A0A344UPX6_9ACTN</name>
<organism evidence="1 2">
    <name type="scientific">Acidipropionibacterium virtanenii</name>
    <dbReference type="NCBI Taxonomy" id="2057246"/>
    <lineage>
        <taxon>Bacteria</taxon>
        <taxon>Bacillati</taxon>
        <taxon>Actinomycetota</taxon>
        <taxon>Actinomycetes</taxon>
        <taxon>Propionibacteriales</taxon>
        <taxon>Propionibacteriaceae</taxon>
        <taxon>Acidipropionibacterium</taxon>
    </lineage>
</organism>
<dbReference type="AlphaFoldDB" id="A0A344UPX6"/>
<protein>
    <submittedName>
        <fullName evidence="1">Uncharacterized protein</fullName>
    </submittedName>
</protein>
<reference evidence="1 2" key="1">
    <citation type="submission" date="2017-12" db="EMBL/GenBank/DDBJ databases">
        <title>The whole genome sequence of the Acidipropionibacterium virtanenii sp. nov. type strain JS278.</title>
        <authorList>
            <person name="Laine P."/>
            <person name="Deptula P."/>
            <person name="Varmanen P."/>
            <person name="Auvinen P."/>
        </authorList>
    </citation>
    <scope>NUCLEOTIDE SEQUENCE [LARGE SCALE GENOMIC DNA]</scope>
    <source>
        <strain evidence="1 2">JS278</strain>
    </source>
</reference>
<dbReference type="Proteomes" id="UP000251995">
    <property type="component" value="Chromosome"/>
</dbReference>
<gene>
    <name evidence="1" type="ORF">JS278_00127</name>
</gene>
<evidence type="ECO:0000313" key="2">
    <source>
        <dbReference type="Proteomes" id="UP000251995"/>
    </source>
</evidence>